<proteinExistence type="predicted"/>
<dbReference type="OrthoDB" id="6196416at2"/>
<reference evidence="2 3" key="1">
    <citation type="journal article" date="2015" name="Stand. Genomic Sci.">
        <title>Genomic Encyclopedia of Bacterial and Archaeal Type Strains, Phase III: the genomes of soil and plant-associated and newly described type strains.</title>
        <authorList>
            <person name="Whitman W.B."/>
            <person name="Woyke T."/>
            <person name="Klenk H.P."/>
            <person name="Zhou Y."/>
            <person name="Lilburn T.G."/>
            <person name="Beck B.J."/>
            <person name="De Vos P."/>
            <person name="Vandamme P."/>
            <person name="Eisen J.A."/>
            <person name="Garrity G."/>
            <person name="Hugenholtz P."/>
            <person name="Kyrpides N.C."/>
        </authorList>
    </citation>
    <scope>NUCLEOTIDE SEQUENCE [LARGE SCALE GENOMIC DNA]</scope>
    <source>
        <strain evidence="2 3">CGMCC 1.10136</strain>
    </source>
</reference>
<keyword evidence="1" id="KW-0732">Signal</keyword>
<dbReference type="Proteomes" id="UP000316471">
    <property type="component" value="Unassembled WGS sequence"/>
</dbReference>
<comment type="caution">
    <text evidence="2">The sequence shown here is derived from an EMBL/GenBank/DDBJ whole genome shotgun (WGS) entry which is preliminary data.</text>
</comment>
<accession>A0A562M0Y8</accession>
<evidence type="ECO:0000313" key="2">
    <source>
        <dbReference type="EMBL" id="TWI13550.1"/>
    </source>
</evidence>
<name>A0A562M0Y8_9GAMM</name>
<evidence type="ECO:0000256" key="1">
    <source>
        <dbReference type="SAM" id="SignalP"/>
    </source>
</evidence>
<dbReference type="EMBL" id="VLKP01000002">
    <property type="protein sequence ID" value="TWI13550.1"/>
    <property type="molecule type" value="Genomic_DNA"/>
</dbReference>
<feature type="chain" id="PRO_5021803362" description="Lipoprotein" evidence="1">
    <location>
        <begin position="23"/>
        <end position="139"/>
    </location>
</feature>
<dbReference type="AlphaFoldDB" id="A0A562M0Y8"/>
<sequence>MRLFRAVMVWGLLLAVAGCASMSQQGDKLDQQQYAWSGAIRWGEVEGAANLIDPKEREKHPVTDLQLERWKHIQVTSYRDIGSDRNLEKGLAVREIDIGVMNRHTMAERTVRYRETWRWDTEGKVWWLTSGLPDLWAGQ</sequence>
<gene>
    <name evidence="2" type="ORF">IP93_00712</name>
</gene>
<keyword evidence="3" id="KW-1185">Reference proteome</keyword>
<dbReference type="RefSeq" id="WP_144812070.1">
    <property type="nucleotide sequence ID" value="NZ_VLKP01000002.1"/>
</dbReference>
<organism evidence="2 3">
    <name type="scientific">Aerolutibacter ruishenii</name>
    <dbReference type="NCBI Taxonomy" id="686800"/>
    <lineage>
        <taxon>Bacteria</taxon>
        <taxon>Pseudomonadati</taxon>
        <taxon>Pseudomonadota</taxon>
        <taxon>Gammaproteobacteria</taxon>
        <taxon>Lysobacterales</taxon>
        <taxon>Lysobacteraceae</taxon>
        <taxon>Aerolutibacter</taxon>
    </lineage>
</organism>
<dbReference type="PROSITE" id="PS51257">
    <property type="entry name" value="PROKAR_LIPOPROTEIN"/>
    <property type="match status" value="1"/>
</dbReference>
<protein>
    <recommendedName>
        <fullName evidence="4">Lipoprotein</fullName>
    </recommendedName>
</protein>
<evidence type="ECO:0008006" key="4">
    <source>
        <dbReference type="Google" id="ProtNLM"/>
    </source>
</evidence>
<feature type="signal peptide" evidence="1">
    <location>
        <begin position="1"/>
        <end position="22"/>
    </location>
</feature>
<evidence type="ECO:0000313" key="3">
    <source>
        <dbReference type="Proteomes" id="UP000316471"/>
    </source>
</evidence>